<proteinExistence type="predicted"/>
<dbReference type="EnsemblMetazoa" id="Aqu2.1.17838_001">
    <property type="protein sequence ID" value="Aqu2.1.17838_001"/>
    <property type="gene ID" value="Aqu2.1.17838"/>
</dbReference>
<protein>
    <submittedName>
        <fullName evidence="1">Uncharacterized protein</fullName>
    </submittedName>
</protein>
<reference evidence="1" key="1">
    <citation type="submission" date="2017-05" db="UniProtKB">
        <authorList>
            <consortium name="EnsemblMetazoa"/>
        </authorList>
    </citation>
    <scope>IDENTIFICATION</scope>
</reference>
<accession>A0A1X7TSK0</accession>
<organism evidence="1">
    <name type="scientific">Amphimedon queenslandica</name>
    <name type="common">Sponge</name>
    <dbReference type="NCBI Taxonomy" id="400682"/>
    <lineage>
        <taxon>Eukaryota</taxon>
        <taxon>Metazoa</taxon>
        <taxon>Porifera</taxon>
        <taxon>Demospongiae</taxon>
        <taxon>Heteroscleromorpha</taxon>
        <taxon>Haplosclerida</taxon>
        <taxon>Niphatidae</taxon>
        <taxon>Amphimedon</taxon>
    </lineage>
</organism>
<dbReference type="AlphaFoldDB" id="A0A1X7TSK0"/>
<evidence type="ECO:0000313" key="1">
    <source>
        <dbReference type="EnsemblMetazoa" id="Aqu2.1.17838_001"/>
    </source>
</evidence>
<sequence length="77" mass="8630">MAVLLQKGLETLFACIYKMLSTLSFTLLFLREEERTCDLLTLAAAPVIIEMAKITSPSGDKCSKQSFEFLYLFCIIG</sequence>
<name>A0A1X7TSK0_AMPQE</name>
<dbReference type="InParanoid" id="A0A1X7TSK0"/>